<keyword evidence="2" id="KW-0472">Membrane</keyword>
<evidence type="ECO:0000313" key="4">
    <source>
        <dbReference type="Proteomes" id="UP000245956"/>
    </source>
</evidence>
<comment type="caution">
    <text evidence="3">The sequence shown here is derived from an EMBL/GenBank/DDBJ whole genome shotgun (WGS) entry which is preliminary data.</text>
</comment>
<proteinExistence type="predicted"/>
<evidence type="ECO:0000256" key="2">
    <source>
        <dbReference type="SAM" id="Phobius"/>
    </source>
</evidence>
<feature type="transmembrane region" description="Helical" evidence="2">
    <location>
        <begin position="496"/>
        <end position="517"/>
    </location>
</feature>
<evidence type="ECO:0000256" key="1">
    <source>
        <dbReference type="SAM" id="MobiDB-lite"/>
    </source>
</evidence>
<feature type="compositionally biased region" description="Acidic residues" evidence="1">
    <location>
        <begin position="225"/>
        <end position="235"/>
    </location>
</feature>
<dbReference type="AlphaFoldDB" id="A0A2U3DZX9"/>
<keyword evidence="2" id="KW-0812">Transmembrane</keyword>
<reference evidence="3 4" key="1">
    <citation type="journal article" date="2016" name="Front. Microbiol.">
        <title>Genome and transcriptome sequences reveal the specific parasitism of the nematophagous Purpureocillium lilacinum 36-1.</title>
        <authorList>
            <person name="Xie J."/>
            <person name="Li S."/>
            <person name="Mo C."/>
            <person name="Xiao X."/>
            <person name="Peng D."/>
            <person name="Wang G."/>
            <person name="Xiao Y."/>
        </authorList>
    </citation>
    <scope>NUCLEOTIDE SEQUENCE [LARGE SCALE GENOMIC DNA]</scope>
    <source>
        <strain evidence="3 4">36-1</strain>
    </source>
</reference>
<sequence length="733" mass="81678">MYDTLASPGVSAQRRPSLSLSLSPDLEAVRHDSRNTLEFSHRRRLDPLPGDRLFFTDNRVAAAVAAIDRCRSGGILSGPWAVSASSLPSPPLVLLLLLQLQQASGRIHHRLSFFSNTPYFYQFIFLPSQVPANPLPPAAHTFGKRAGPPLVQQSPKMPLEQTITIVNNSGKIISTGKQLLSIFKEAKGAYQDKKAQLRNERSSIKRSHTFDPTRSAYRGHGEREYYEEEDYDDGDYNYKYDDARDYEHGHGHAVDYDGRRRSYDVQSVASSRRSHRSSHSRHSNSSSRHHGHGHHHHRSRPALTESNLKTLSEVSSTAPSKAPPMAYRSPYAETMPLDMAMSKMDLNHAEVRNRIAAAERRERESMMVPRRRSEPEMAMVPSNNNNNNKDIDMHLAYGNIPPDLATRVDLDPAHHDEWNAHQLVHKVEGLLDEAHCLQHSATAIIKHLQEKPDAAAAVALTLAELSSAVAKMSPAFLGFLKGGSPAVFALLASPQFLIGTGIAAGLTVVMFGGWKIVKKVKEAQAAREALAYEGGVPADRPAPMRTQSEFSAGMDEALVVDEELSTIETWRRGIMPYGADDESADVELITPEADRAHREKYAKDDLDFDLRSRRSTRTHRTSKTHRTSHKDAGDKEKDKDRSKGKGKDKEPAIPERKSSKAESVAGRSERSRKSSSSSKPKERKAIEDGRSRRGGDDELDAVFRPKMRQDNMLKAIFKRKEKDVGSRSELVLA</sequence>
<feature type="region of interest" description="Disordered" evidence="1">
    <location>
        <begin position="191"/>
        <end position="306"/>
    </location>
</feature>
<feature type="compositionally biased region" description="Basic residues" evidence="1">
    <location>
        <begin position="613"/>
        <end position="628"/>
    </location>
</feature>
<gene>
    <name evidence="3" type="ORF">PCL_02713</name>
</gene>
<feature type="compositionally biased region" description="Basic and acidic residues" evidence="1">
    <location>
        <begin position="629"/>
        <end position="660"/>
    </location>
</feature>
<evidence type="ECO:0000313" key="3">
    <source>
        <dbReference type="EMBL" id="PWI67792.1"/>
    </source>
</evidence>
<feature type="compositionally biased region" description="Basic and acidic residues" evidence="1">
    <location>
        <begin position="360"/>
        <end position="375"/>
    </location>
</feature>
<protein>
    <submittedName>
        <fullName evidence="3">Uncharacterized protein</fullName>
    </submittedName>
</protein>
<dbReference type="EMBL" id="LCWV01000017">
    <property type="protein sequence ID" value="PWI67792.1"/>
    <property type="molecule type" value="Genomic_DNA"/>
</dbReference>
<organism evidence="3 4">
    <name type="scientific">Purpureocillium lilacinum</name>
    <name type="common">Paecilomyces lilacinus</name>
    <dbReference type="NCBI Taxonomy" id="33203"/>
    <lineage>
        <taxon>Eukaryota</taxon>
        <taxon>Fungi</taxon>
        <taxon>Dikarya</taxon>
        <taxon>Ascomycota</taxon>
        <taxon>Pezizomycotina</taxon>
        <taxon>Sordariomycetes</taxon>
        <taxon>Hypocreomycetidae</taxon>
        <taxon>Hypocreales</taxon>
        <taxon>Ophiocordycipitaceae</taxon>
        <taxon>Purpureocillium</taxon>
    </lineage>
</organism>
<feature type="region of interest" description="Disordered" evidence="1">
    <location>
        <begin position="612"/>
        <end position="708"/>
    </location>
</feature>
<feature type="region of interest" description="Disordered" evidence="1">
    <location>
        <begin position="360"/>
        <end position="386"/>
    </location>
</feature>
<accession>A0A2U3DZX9</accession>
<name>A0A2U3DZX9_PURLI</name>
<feature type="compositionally biased region" description="Basic and acidic residues" evidence="1">
    <location>
        <begin position="191"/>
        <end position="211"/>
    </location>
</feature>
<feature type="compositionally biased region" description="Basic residues" evidence="1">
    <location>
        <begin position="272"/>
        <end position="300"/>
    </location>
</feature>
<feature type="compositionally biased region" description="Basic and acidic residues" evidence="1">
    <location>
        <begin position="679"/>
        <end position="708"/>
    </location>
</feature>
<keyword evidence="2" id="KW-1133">Transmembrane helix</keyword>
<feature type="compositionally biased region" description="Basic and acidic residues" evidence="1">
    <location>
        <begin position="236"/>
        <end position="263"/>
    </location>
</feature>
<dbReference type="Proteomes" id="UP000245956">
    <property type="component" value="Unassembled WGS sequence"/>
</dbReference>